<dbReference type="EMBL" id="JAHCVK010000008">
    <property type="protein sequence ID" value="MBT0654223.1"/>
    <property type="molecule type" value="Genomic_DNA"/>
</dbReference>
<keyword evidence="2" id="KW-0808">Transferase</keyword>
<comment type="similarity">
    <text evidence="3">Belongs to the glycosyltransferase 9 family.</text>
</comment>
<keyword evidence="1" id="KW-0328">Glycosyltransferase</keyword>
<proteinExistence type="inferred from homology"/>
<comment type="catalytic activity">
    <reaction evidence="5">
        <text>an L-alpha-D-Hep-(1-&gt;5)-[alpha-Kdo-(2-&gt;4)]-alpha-Kdo-(2-&gt;6)-lipid A + ADP-L-glycero-beta-D-manno-heptose = an L-alpha-D-Hep-(1-&gt;3)-L-alpha-D-Hep-(1-&gt;5)-[alpha-Kdo-(2-&gt;4)]-alpha-Kdo-(2-&gt;6)-lipid A + ADP + H(+)</text>
        <dbReference type="Rhea" id="RHEA:74071"/>
        <dbReference type="ChEBI" id="CHEBI:15378"/>
        <dbReference type="ChEBI" id="CHEBI:61506"/>
        <dbReference type="ChEBI" id="CHEBI:193068"/>
        <dbReference type="ChEBI" id="CHEBI:193069"/>
        <dbReference type="ChEBI" id="CHEBI:456216"/>
        <dbReference type="EC" id="2.4.99.24"/>
    </reaction>
</comment>
<evidence type="ECO:0000313" key="6">
    <source>
        <dbReference type="EMBL" id="MBT0654223.1"/>
    </source>
</evidence>
<evidence type="ECO:0000256" key="2">
    <source>
        <dbReference type="ARBA" id="ARBA00022679"/>
    </source>
</evidence>
<organism evidence="6 7">
    <name type="scientific">Geomobilimonas luticola</name>
    <dbReference type="NCBI Taxonomy" id="1114878"/>
    <lineage>
        <taxon>Bacteria</taxon>
        <taxon>Pseudomonadati</taxon>
        <taxon>Thermodesulfobacteriota</taxon>
        <taxon>Desulfuromonadia</taxon>
        <taxon>Geobacterales</taxon>
        <taxon>Geobacteraceae</taxon>
        <taxon>Geomobilimonas</taxon>
    </lineage>
</organism>
<dbReference type="EC" id="2.4.99.24" evidence="4"/>
<sequence>MRRRKSGSRDWGLVKSKEAKKILVLRYRFIGDTILTVPFLRNLRRAEPDAYIAWVVAPGSSEIVQGIPYVDELIYWDPVTIHADSRGAHRTLAAKIGFIRELRAKRFDKVYVLKRSLSSALIARLTGAQERVGFDTEGRGFLLTKRVSYRHDRHEVQNFLDVLRADGVPVVDDYLEAWLSPEEERFAEEYLAARGALPDTPLMAIHPFAANQTRAWHGDNFIEVANRFQQLHGGRIVLFGGGRDGELADSMGKRISPEPVMAVGSTTLRQTMAILARCRLLVCNDSGIMHLGAALGVPLVAIFGPQSPVKFGPWGSRCRVVYSEFPCSPCKQKFFTECEPSPRGKPECVESITVQRVMDEIGIFFA</sequence>
<dbReference type="PANTHER" id="PTHR30160:SF7">
    <property type="entry name" value="ADP-HEPTOSE--LPS HEPTOSYLTRANSFERASE 2"/>
    <property type="match status" value="1"/>
</dbReference>
<evidence type="ECO:0000313" key="7">
    <source>
        <dbReference type="Proteomes" id="UP000756860"/>
    </source>
</evidence>
<keyword evidence="7" id="KW-1185">Reference proteome</keyword>
<dbReference type="InterPro" id="IPR002201">
    <property type="entry name" value="Glyco_trans_9"/>
</dbReference>
<dbReference type="PANTHER" id="PTHR30160">
    <property type="entry name" value="TETRAACYLDISACCHARIDE 4'-KINASE-RELATED"/>
    <property type="match status" value="1"/>
</dbReference>
<dbReference type="InterPro" id="IPR051199">
    <property type="entry name" value="LPS_LOS_Heptosyltrfase"/>
</dbReference>
<dbReference type="Gene3D" id="3.40.50.2000">
    <property type="entry name" value="Glycogen Phosphorylase B"/>
    <property type="match status" value="2"/>
</dbReference>
<dbReference type="NCBIfam" id="TIGR02195">
    <property type="entry name" value="heptsyl_trn_II"/>
    <property type="match status" value="1"/>
</dbReference>
<dbReference type="SUPFAM" id="SSF53756">
    <property type="entry name" value="UDP-Glycosyltransferase/glycogen phosphorylase"/>
    <property type="match status" value="1"/>
</dbReference>
<evidence type="ECO:0000256" key="4">
    <source>
        <dbReference type="ARBA" id="ARBA00044042"/>
    </source>
</evidence>
<name>A0ABS5SFU5_9BACT</name>
<reference evidence="6 7" key="1">
    <citation type="submission" date="2021-05" db="EMBL/GenBank/DDBJ databases">
        <title>The draft genome of Geobacter luticola JCM 17780.</title>
        <authorList>
            <person name="Xu Z."/>
            <person name="Masuda Y."/>
            <person name="Itoh H."/>
            <person name="Senoo K."/>
        </authorList>
    </citation>
    <scope>NUCLEOTIDE SEQUENCE [LARGE SCALE GENOMIC DNA]</scope>
    <source>
        <strain evidence="6 7">JCM 17780</strain>
    </source>
</reference>
<evidence type="ECO:0000256" key="3">
    <source>
        <dbReference type="ARBA" id="ARBA00043995"/>
    </source>
</evidence>
<comment type="caution">
    <text evidence="6">The sequence shown here is derived from an EMBL/GenBank/DDBJ whole genome shotgun (WGS) entry which is preliminary data.</text>
</comment>
<protein>
    <recommendedName>
        <fullName evidence="4">lipopolysaccharide heptosyltransferase II</fullName>
        <ecNumber evidence="4">2.4.99.24</ecNumber>
    </recommendedName>
</protein>
<dbReference type="CDD" id="cd03789">
    <property type="entry name" value="GT9_LPS_heptosyltransferase"/>
    <property type="match status" value="1"/>
</dbReference>
<dbReference type="Proteomes" id="UP000756860">
    <property type="component" value="Unassembled WGS sequence"/>
</dbReference>
<evidence type="ECO:0000256" key="1">
    <source>
        <dbReference type="ARBA" id="ARBA00022676"/>
    </source>
</evidence>
<accession>A0ABS5SFU5</accession>
<gene>
    <name evidence="6" type="primary">waaF</name>
    <name evidence="6" type="ORF">KI810_14255</name>
</gene>
<evidence type="ECO:0000256" key="5">
    <source>
        <dbReference type="ARBA" id="ARBA00047503"/>
    </source>
</evidence>
<dbReference type="InterPro" id="IPR011910">
    <property type="entry name" value="RfaF"/>
</dbReference>
<dbReference type="Pfam" id="PF01075">
    <property type="entry name" value="Glyco_transf_9"/>
    <property type="match status" value="1"/>
</dbReference>